<dbReference type="GO" id="GO:0005886">
    <property type="term" value="C:plasma membrane"/>
    <property type="evidence" value="ECO:0007669"/>
    <property type="project" value="UniProtKB-SubCell"/>
</dbReference>
<feature type="transmembrane region" description="Helical" evidence="6">
    <location>
        <begin position="132"/>
        <end position="156"/>
    </location>
</feature>
<dbReference type="PANTHER" id="PTHR30485">
    <property type="entry name" value="NI/FE-HYDROGENASE 1 B-TYPE CYTOCHROME SUBUNIT"/>
    <property type="match status" value="1"/>
</dbReference>
<feature type="transmembrane region" description="Helical" evidence="6">
    <location>
        <begin position="26"/>
        <end position="48"/>
    </location>
</feature>
<evidence type="ECO:0000313" key="8">
    <source>
        <dbReference type="EMBL" id="MBA0085680.1"/>
    </source>
</evidence>
<dbReference type="PANTHER" id="PTHR30485:SF1">
    <property type="entry name" value="CYTOCHROME YDHU-RELATED"/>
    <property type="match status" value="1"/>
</dbReference>
<evidence type="ECO:0000256" key="2">
    <source>
        <dbReference type="ARBA" id="ARBA00022475"/>
    </source>
</evidence>
<dbReference type="Pfam" id="PF01292">
    <property type="entry name" value="Ni_hydr_CYTB"/>
    <property type="match status" value="1"/>
</dbReference>
<dbReference type="GO" id="GO:0009055">
    <property type="term" value="F:electron transfer activity"/>
    <property type="evidence" value="ECO:0007669"/>
    <property type="project" value="InterPro"/>
</dbReference>
<dbReference type="Proteomes" id="UP000567293">
    <property type="component" value="Unassembled WGS sequence"/>
</dbReference>
<sequence length="274" mass="29877">MATSARLGIEDPEAFDRPRHSALVRITHWITTLAFFGLLASGIAILLAHPRLYWGETGTLGTPSLVDLPLPLVLVGQSGWGRYLHFLSAWACVLTGLVYVLWGLFTWHFRDHLLPNRDHSGDQERYNTPQRLSYLAVVFLLFPLIILTGLAMSPALASVFPALVIVFGGHQSARTIHFFVANLLVLFLLVHVTKVGFAGFSARVRAMVTGRTGAQRRVFRPSRLSRRKLVTSGVAVAAGASGLAVLARVADRYDLIPPDHGGLFGAGETLTYAA</sequence>
<feature type="transmembrane region" description="Helical" evidence="6">
    <location>
        <begin position="229"/>
        <end position="250"/>
    </location>
</feature>
<evidence type="ECO:0000313" key="9">
    <source>
        <dbReference type="Proteomes" id="UP000567293"/>
    </source>
</evidence>
<dbReference type="InterPro" id="IPR011577">
    <property type="entry name" value="Cyt_b561_bac/Ni-Hgenase"/>
</dbReference>
<accession>A0A7V8SWW5</accession>
<evidence type="ECO:0000256" key="3">
    <source>
        <dbReference type="ARBA" id="ARBA00022692"/>
    </source>
</evidence>
<keyword evidence="2" id="KW-1003">Cell membrane</keyword>
<gene>
    <name evidence="8" type="ORF">HRJ53_11845</name>
</gene>
<dbReference type="GO" id="GO:0022904">
    <property type="term" value="P:respiratory electron transport chain"/>
    <property type="evidence" value="ECO:0007669"/>
    <property type="project" value="InterPro"/>
</dbReference>
<keyword evidence="5 6" id="KW-0472">Membrane</keyword>
<dbReference type="InterPro" id="IPR016174">
    <property type="entry name" value="Di-haem_cyt_TM"/>
</dbReference>
<evidence type="ECO:0000256" key="4">
    <source>
        <dbReference type="ARBA" id="ARBA00022989"/>
    </source>
</evidence>
<keyword evidence="3 6" id="KW-0812">Transmembrane</keyword>
<dbReference type="SUPFAM" id="SSF81342">
    <property type="entry name" value="Transmembrane di-heme cytochromes"/>
    <property type="match status" value="1"/>
</dbReference>
<feature type="non-terminal residue" evidence="8">
    <location>
        <position position="274"/>
    </location>
</feature>
<evidence type="ECO:0000256" key="5">
    <source>
        <dbReference type="ARBA" id="ARBA00023136"/>
    </source>
</evidence>
<evidence type="ECO:0000256" key="6">
    <source>
        <dbReference type="SAM" id="Phobius"/>
    </source>
</evidence>
<organism evidence="8 9">
    <name type="scientific">Candidatus Acidiferrum panamense</name>
    <dbReference type="NCBI Taxonomy" id="2741543"/>
    <lineage>
        <taxon>Bacteria</taxon>
        <taxon>Pseudomonadati</taxon>
        <taxon>Acidobacteriota</taxon>
        <taxon>Terriglobia</taxon>
        <taxon>Candidatus Acidiferrales</taxon>
        <taxon>Candidatus Acidiferrum</taxon>
    </lineage>
</organism>
<dbReference type="EMBL" id="JACDQQ010001155">
    <property type="protein sequence ID" value="MBA0085680.1"/>
    <property type="molecule type" value="Genomic_DNA"/>
</dbReference>
<protein>
    <submittedName>
        <fullName evidence="8">Cytochrome b/b6 domain-containing protein</fullName>
    </submittedName>
</protein>
<comment type="caution">
    <text evidence="8">The sequence shown here is derived from an EMBL/GenBank/DDBJ whole genome shotgun (WGS) entry which is preliminary data.</text>
</comment>
<dbReference type="InterPro" id="IPR051542">
    <property type="entry name" value="Hydrogenase_cytochrome"/>
</dbReference>
<reference evidence="8" key="1">
    <citation type="submission" date="2020-06" db="EMBL/GenBank/DDBJ databases">
        <title>Legume-microbial interactions unlock mineral nutrients during tropical forest succession.</title>
        <authorList>
            <person name="Epihov D.Z."/>
        </authorList>
    </citation>
    <scope>NUCLEOTIDE SEQUENCE [LARGE SCALE GENOMIC DNA]</scope>
    <source>
        <strain evidence="8">Pan2503</strain>
    </source>
</reference>
<dbReference type="Gene3D" id="1.20.950.20">
    <property type="entry name" value="Transmembrane di-heme cytochromes, Chain C"/>
    <property type="match status" value="1"/>
</dbReference>
<evidence type="ECO:0000259" key="7">
    <source>
        <dbReference type="Pfam" id="PF01292"/>
    </source>
</evidence>
<keyword evidence="4 6" id="KW-1133">Transmembrane helix</keyword>
<feature type="transmembrane region" description="Helical" evidence="6">
    <location>
        <begin position="176"/>
        <end position="197"/>
    </location>
</feature>
<dbReference type="AlphaFoldDB" id="A0A7V8SWW5"/>
<keyword evidence="9" id="KW-1185">Reference proteome</keyword>
<feature type="domain" description="Cytochrome b561 bacterial/Ni-hydrogenase" evidence="7">
    <location>
        <begin position="19"/>
        <end position="210"/>
    </location>
</feature>
<name>A0A7V8SWW5_9BACT</name>
<dbReference type="GO" id="GO:0020037">
    <property type="term" value="F:heme binding"/>
    <property type="evidence" value="ECO:0007669"/>
    <property type="project" value="TreeGrafter"/>
</dbReference>
<feature type="transmembrane region" description="Helical" evidence="6">
    <location>
        <begin position="83"/>
        <end position="107"/>
    </location>
</feature>
<comment type="subcellular location">
    <subcellularLocation>
        <location evidence="1">Cell membrane</location>
        <topology evidence="1">Multi-pass membrane protein</topology>
    </subcellularLocation>
</comment>
<proteinExistence type="predicted"/>
<evidence type="ECO:0000256" key="1">
    <source>
        <dbReference type="ARBA" id="ARBA00004651"/>
    </source>
</evidence>